<protein>
    <submittedName>
        <fullName evidence="2">Uncharacterized protein LOC121395440 isoform X1</fullName>
    </submittedName>
</protein>
<dbReference type="OrthoDB" id="9908600at2759"/>
<organism evidence="1 2">
    <name type="scientific">Xenopus laevis</name>
    <name type="common">African clawed frog</name>
    <dbReference type="NCBI Taxonomy" id="8355"/>
    <lineage>
        <taxon>Eukaryota</taxon>
        <taxon>Metazoa</taxon>
        <taxon>Chordata</taxon>
        <taxon>Craniata</taxon>
        <taxon>Vertebrata</taxon>
        <taxon>Euteleostomi</taxon>
        <taxon>Amphibia</taxon>
        <taxon>Batrachia</taxon>
        <taxon>Anura</taxon>
        <taxon>Pipoidea</taxon>
        <taxon>Pipidae</taxon>
        <taxon>Xenopodinae</taxon>
        <taxon>Xenopus</taxon>
        <taxon>Xenopus</taxon>
    </lineage>
</organism>
<evidence type="ECO:0000313" key="2">
    <source>
        <dbReference type="RefSeq" id="XP_041424923.1"/>
    </source>
</evidence>
<dbReference type="RefSeq" id="XP_041424923.1">
    <property type="nucleotide sequence ID" value="XM_041568989.1"/>
</dbReference>
<dbReference type="PANTHER" id="PTHR21301">
    <property type="entry name" value="REVERSE TRANSCRIPTASE"/>
    <property type="match status" value="1"/>
</dbReference>
<proteinExistence type="predicted"/>
<dbReference type="KEGG" id="xla:121395440"/>
<dbReference type="GeneID" id="121395440"/>
<reference evidence="2" key="1">
    <citation type="submission" date="2025-08" db="UniProtKB">
        <authorList>
            <consortium name="RefSeq"/>
        </authorList>
    </citation>
    <scope>IDENTIFICATION</scope>
    <source>
        <strain evidence="2">J_2021</strain>
        <tissue evidence="2">Erythrocytes</tissue>
    </source>
</reference>
<dbReference type="Proteomes" id="UP000186698">
    <property type="component" value="Chromosome 7L"/>
</dbReference>
<keyword evidence="1" id="KW-1185">Reference proteome</keyword>
<sequence>MERFFRSLRLKSFFNTPRPLEFTYCNTGLGHSQLSLKKLGLRNKSTFVPPPGDNAVETYIKMVKKDIDLVKKNNIDTIPANVRYNMSRNEQQELRTLMNEPDIIFKPADKGGALVVMDRDQYIQEILNQLSNEEVYKKVSKDPLPEIQKRIAQIIDQGVEDGIIEKDTKKFLIKEHPMTPVLYTLPKIHKDPAHPPGRPIVAGTDSVFSPLATYLDRVLQPLVVNTRSYLKDNMQLLNQLQNITLPNTGVLLVSLDVGSLYTSISHEMGIQAASDSLLNTDHSGSEQSFLIDLLKIVLYENYFLFGDTYYMQRRAQPWGVMWRQLMPICTWQALRNSMYIQTFCFLHTVFSIVAT</sequence>
<name>A0A8J1L5W6_XENLA</name>
<evidence type="ECO:0000313" key="1">
    <source>
        <dbReference type="Proteomes" id="UP000186698"/>
    </source>
</evidence>
<dbReference type="PANTHER" id="PTHR21301:SF12">
    <property type="match status" value="1"/>
</dbReference>
<accession>A0A8J1L5W6</accession>
<dbReference type="AlphaFoldDB" id="A0A8J1L5W6"/>
<gene>
    <name evidence="2" type="primary">LOC121395440</name>
</gene>